<name>A0A7W6EQC1_9BACT</name>
<feature type="compositionally biased region" description="Polar residues" evidence="1">
    <location>
        <begin position="532"/>
        <end position="542"/>
    </location>
</feature>
<evidence type="ECO:0000256" key="1">
    <source>
        <dbReference type="SAM" id="MobiDB-lite"/>
    </source>
</evidence>
<dbReference type="PANTHER" id="PTHR33734:SF22">
    <property type="entry name" value="MEMBRANE-BOUND LYTIC MUREIN TRANSGLYCOSYLASE D"/>
    <property type="match status" value="1"/>
</dbReference>
<organism evidence="4 5">
    <name type="scientific">Runella defluvii</name>
    <dbReference type="NCBI Taxonomy" id="370973"/>
    <lineage>
        <taxon>Bacteria</taxon>
        <taxon>Pseudomonadati</taxon>
        <taxon>Bacteroidota</taxon>
        <taxon>Cytophagia</taxon>
        <taxon>Cytophagales</taxon>
        <taxon>Spirosomataceae</taxon>
        <taxon>Runella</taxon>
    </lineage>
</organism>
<dbReference type="CDD" id="cd00118">
    <property type="entry name" value="LysM"/>
    <property type="match status" value="3"/>
</dbReference>
<evidence type="ECO:0000313" key="5">
    <source>
        <dbReference type="Proteomes" id="UP000541352"/>
    </source>
</evidence>
<feature type="compositionally biased region" description="Low complexity" evidence="1">
    <location>
        <begin position="565"/>
        <end position="610"/>
    </location>
</feature>
<dbReference type="CDD" id="cd16894">
    <property type="entry name" value="MltD-like"/>
    <property type="match status" value="1"/>
</dbReference>
<dbReference type="SMART" id="SM00257">
    <property type="entry name" value="LysM"/>
    <property type="match status" value="3"/>
</dbReference>
<evidence type="ECO:0000259" key="3">
    <source>
        <dbReference type="PROSITE" id="PS51782"/>
    </source>
</evidence>
<feature type="compositionally biased region" description="Low complexity" evidence="1">
    <location>
        <begin position="491"/>
        <end position="512"/>
    </location>
</feature>
<feature type="domain" description="LysM" evidence="3">
    <location>
        <begin position="379"/>
        <end position="424"/>
    </location>
</feature>
<dbReference type="Pfam" id="PF01464">
    <property type="entry name" value="SLT"/>
    <property type="match status" value="1"/>
</dbReference>
<feature type="signal peptide" evidence="2">
    <location>
        <begin position="1"/>
        <end position="21"/>
    </location>
</feature>
<dbReference type="Gene3D" id="3.10.350.10">
    <property type="entry name" value="LysM domain"/>
    <property type="match status" value="3"/>
</dbReference>
<dbReference type="Gene3D" id="1.10.530.10">
    <property type="match status" value="1"/>
</dbReference>
<dbReference type="SUPFAM" id="SSF54106">
    <property type="entry name" value="LysM domain"/>
    <property type="match status" value="3"/>
</dbReference>
<dbReference type="RefSeq" id="WP_183973978.1">
    <property type="nucleotide sequence ID" value="NZ_JACIBY010000004.1"/>
</dbReference>
<evidence type="ECO:0000313" key="4">
    <source>
        <dbReference type="EMBL" id="MBB3838500.1"/>
    </source>
</evidence>
<feature type="domain" description="LysM" evidence="3">
    <location>
        <begin position="642"/>
        <end position="686"/>
    </location>
</feature>
<protein>
    <submittedName>
        <fullName evidence="4">Membrane-bound lytic murein transglycosylase D</fullName>
    </submittedName>
</protein>
<dbReference type="EMBL" id="JACIBY010000004">
    <property type="protein sequence ID" value="MBB3838500.1"/>
    <property type="molecule type" value="Genomic_DNA"/>
</dbReference>
<feature type="compositionally biased region" description="Polar residues" evidence="1">
    <location>
        <begin position="628"/>
        <end position="637"/>
    </location>
</feature>
<feature type="chain" id="PRO_5031373457" evidence="2">
    <location>
        <begin position="22"/>
        <end position="749"/>
    </location>
</feature>
<dbReference type="Proteomes" id="UP000541352">
    <property type="component" value="Unassembled WGS sequence"/>
</dbReference>
<feature type="compositionally biased region" description="Basic and acidic residues" evidence="1">
    <location>
        <begin position="442"/>
        <end position="452"/>
    </location>
</feature>
<dbReference type="InterPro" id="IPR018392">
    <property type="entry name" value="LysM"/>
</dbReference>
<evidence type="ECO:0000256" key="2">
    <source>
        <dbReference type="SAM" id="SignalP"/>
    </source>
</evidence>
<keyword evidence="5" id="KW-1185">Reference proteome</keyword>
<feature type="compositionally biased region" description="Polar residues" evidence="1">
    <location>
        <begin position="463"/>
        <end position="480"/>
    </location>
</feature>
<dbReference type="GO" id="GO:0008932">
    <property type="term" value="F:lytic endotransglycosylase activity"/>
    <property type="evidence" value="ECO:0007669"/>
    <property type="project" value="TreeGrafter"/>
</dbReference>
<comment type="caution">
    <text evidence="4">The sequence shown here is derived from an EMBL/GenBank/DDBJ whole genome shotgun (WGS) entry which is preliminary data.</text>
</comment>
<sequence length="749" mass="83141">MKRIVALTTLFSFFLVGFVVAQAPAVPTVPRSVGFAGMNVQLDEDARAVVQTDVKALMGNKKFWEAKLDRCLLFFPIVEGILIDEDVPVDFKYLAVQESNLQPDAVSASNAVGFWQFKKETALDYGLRVDDQIDERKNITSSTRAAAKYLKKSNTQFNNWVASLYSYYLGAGGISKTIPAEWGYAREIKLDGKSDRYILRFLAHKIAIESAIERYQSPNQFVLLEYPQAGGRSLEGIAKEFAVDETNLRAQNRWVTTNDIPSDKDYSLLLPVTNDQYETVRSRLSVFKKPNQRDNFTQKDIGFPVLVRAEGYSNDLLLYEINGLPGIMAGGNDNVESLARKARVSFSSFLRYNDMSERGPVVPGEVYYLAKKNKRAVVPFHTVREGESLWKVSQIYGVRLKFLVRYNRIDNRNTRLQTGRVLWLTKKRPRSKPVEIIETPQDEWKPGMDKSQPRPAVQEPVRTEQTAGANTTNNKVPQNASERKVYTPKMADTPATTTSTPAQTQPQTTTDSKGGGVEFTDSGTSAEPKPSKQASSSNSTTKPNRRAPSFNPGDDDRVVIINDESTTSSSKPKSSTTKNTNPASSSTTPTTKPTTNDTPQKPTTATTTPPKQDKVATKPATEEPAPSTPKNTTPATSTGKAIVHVVGAGQTFYSISKMYDVTVNDILYWNNLPQDAKLLSGQKLNIRPVGNTLDQQPKATEFVTHTVAQGETMFSISQKYGVKVDQIKEWNELPDTGVKIGQQIKIKKQ</sequence>
<dbReference type="InterPro" id="IPR023346">
    <property type="entry name" value="Lysozyme-like_dom_sf"/>
</dbReference>
<dbReference type="Pfam" id="PF01476">
    <property type="entry name" value="LysM"/>
    <property type="match status" value="3"/>
</dbReference>
<dbReference type="SUPFAM" id="SSF53955">
    <property type="entry name" value="Lysozyme-like"/>
    <property type="match status" value="1"/>
</dbReference>
<accession>A0A7W6EQC1</accession>
<proteinExistence type="predicted"/>
<feature type="region of interest" description="Disordered" evidence="1">
    <location>
        <begin position="433"/>
        <end position="637"/>
    </location>
</feature>
<keyword evidence="2" id="KW-0732">Signal</keyword>
<gene>
    <name evidence="4" type="ORF">FHS57_002505</name>
</gene>
<feature type="domain" description="LysM" evidence="3">
    <location>
        <begin position="703"/>
        <end position="746"/>
    </location>
</feature>
<dbReference type="InterPro" id="IPR008258">
    <property type="entry name" value="Transglycosylase_SLT_dom_1"/>
</dbReference>
<dbReference type="PROSITE" id="PS51782">
    <property type="entry name" value="LYSM"/>
    <property type="match status" value="3"/>
</dbReference>
<dbReference type="InterPro" id="IPR036779">
    <property type="entry name" value="LysM_dom_sf"/>
</dbReference>
<dbReference type="AlphaFoldDB" id="A0A7W6EQC1"/>
<dbReference type="PANTHER" id="PTHR33734">
    <property type="entry name" value="LYSM DOMAIN-CONTAINING GPI-ANCHORED PROTEIN 2"/>
    <property type="match status" value="1"/>
</dbReference>
<reference evidence="4 5" key="1">
    <citation type="submission" date="2020-08" db="EMBL/GenBank/DDBJ databases">
        <title>Genomic Encyclopedia of Type Strains, Phase IV (KMG-IV): sequencing the most valuable type-strain genomes for metagenomic binning, comparative biology and taxonomic classification.</title>
        <authorList>
            <person name="Goeker M."/>
        </authorList>
    </citation>
    <scope>NUCLEOTIDE SEQUENCE [LARGE SCALE GENOMIC DNA]</scope>
    <source>
        <strain evidence="4 5">DSM 17976</strain>
    </source>
</reference>